<accession>A0A1F4U4K5</accession>
<evidence type="ECO:0000313" key="12">
    <source>
        <dbReference type="EMBL" id="OGC39894.1"/>
    </source>
</evidence>
<dbReference type="EMBL" id="MEUJ01000005">
    <property type="protein sequence ID" value="OGC39894.1"/>
    <property type="molecule type" value="Genomic_DNA"/>
</dbReference>
<feature type="binding site" evidence="10">
    <location>
        <position position="111"/>
    </location>
    <ligand>
        <name>K(+)</name>
        <dbReference type="ChEBI" id="CHEBI:29103"/>
    </ligand>
</feature>
<dbReference type="InterPro" id="IPR004443">
    <property type="entry name" value="YjeF_N_dom"/>
</dbReference>
<dbReference type="GO" id="GO:0046872">
    <property type="term" value="F:metal ion binding"/>
    <property type="evidence" value="ECO:0007669"/>
    <property type="project" value="UniProtKB-KW"/>
</dbReference>
<evidence type="ECO:0000256" key="4">
    <source>
        <dbReference type="ARBA" id="ARBA00022723"/>
    </source>
</evidence>
<name>A0A1F4U4K5_UNCSA</name>
<dbReference type="HAMAP" id="MF_01966">
    <property type="entry name" value="NADHX_epimerase"/>
    <property type="match status" value="1"/>
</dbReference>
<comment type="catalytic activity">
    <reaction evidence="2 10">
        <text>(6R)-NADPHX = (6S)-NADPHX</text>
        <dbReference type="Rhea" id="RHEA:32227"/>
        <dbReference type="ChEBI" id="CHEBI:64076"/>
        <dbReference type="ChEBI" id="CHEBI:64077"/>
        <dbReference type="EC" id="5.1.99.6"/>
    </reaction>
</comment>
<organism evidence="12 13">
    <name type="scientific">candidate division WOR-1 bacterium RIFOXYC2_FULL_46_14</name>
    <dbReference type="NCBI Taxonomy" id="1802587"/>
    <lineage>
        <taxon>Bacteria</taxon>
        <taxon>Bacillati</taxon>
        <taxon>Saganbacteria</taxon>
    </lineage>
</organism>
<dbReference type="Pfam" id="PF03853">
    <property type="entry name" value="YjeF_N"/>
    <property type="match status" value="1"/>
</dbReference>
<evidence type="ECO:0000256" key="7">
    <source>
        <dbReference type="ARBA" id="ARBA00022958"/>
    </source>
</evidence>
<keyword evidence="9 10" id="KW-0413">Isomerase</keyword>
<dbReference type="PANTHER" id="PTHR13232">
    <property type="entry name" value="NAD(P)H-HYDRATE EPIMERASE"/>
    <property type="match status" value="1"/>
</dbReference>
<dbReference type="PANTHER" id="PTHR13232:SF10">
    <property type="entry name" value="NAD(P)H-HYDRATE EPIMERASE"/>
    <property type="match status" value="1"/>
</dbReference>
<dbReference type="AlphaFoldDB" id="A0A1F4U4K5"/>
<dbReference type="EC" id="5.1.99.6" evidence="3 10"/>
<feature type="binding site" evidence="10">
    <location>
        <position position="55"/>
    </location>
    <ligand>
        <name>K(+)</name>
        <dbReference type="ChEBI" id="CHEBI:29103"/>
    </ligand>
</feature>
<evidence type="ECO:0000256" key="10">
    <source>
        <dbReference type="HAMAP-Rule" id="MF_01966"/>
    </source>
</evidence>
<dbReference type="Proteomes" id="UP000179242">
    <property type="component" value="Unassembled WGS sequence"/>
</dbReference>
<feature type="binding site" evidence="10">
    <location>
        <position position="147"/>
    </location>
    <ligand>
        <name>K(+)</name>
        <dbReference type="ChEBI" id="CHEBI:29103"/>
    </ligand>
</feature>
<dbReference type="GO" id="GO:0052856">
    <property type="term" value="F:NAD(P)HX epimerase activity"/>
    <property type="evidence" value="ECO:0007669"/>
    <property type="project" value="UniProtKB-UniRule"/>
</dbReference>
<comment type="caution">
    <text evidence="12">The sequence shown here is derived from an EMBL/GenBank/DDBJ whole genome shotgun (WGS) entry which is preliminary data.</text>
</comment>
<comment type="cofactor">
    <cofactor evidence="10">
        <name>K(+)</name>
        <dbReference type="ChEBI" id="CHEBI:29103"/>
    </cofactor>
    <text evidence="10">Binds 1 potassium ion per subunit.</text>
</comment>
<dbReference type="PROSITE" id="PS51385">
    <property type="entry name" value="YJEF_N"/>
    <property type="match status" value="1"/>
</dbReference>
<comment type="similarity">
    <text evidence="10">Belongs to the NnrE/AIBP family.</text>
</comment>
<feature type="domain" description="YjeF N-terminal" evidence="11">
    <location>
        <begin position="9"/>
        <end position="197"/>
    </location>
</feature>
<evidence type="ECO:0000259" key="11">
    <source>
        <dbReference type="PROSITE" id="PS51385"/>
    </source>
</evidence>
<evidence type="ECO:0000256" key="9">
    <source>
        <dbReference type="ARBA" id="ARBA00023235"/>
    </source>
</evidence>
<keyword evidence="8 10" id="KW-0520">NAD</keyword>
<evidence type="ECO:0000256" key="2">
    <source>
        <dbReference type="ARBA" id="ARBA00000909"/>
    </source>
</evidence>
<dbReference type="Gene3D" id="3.40.50.10260">
    <property type="entry name" value="YjeF N-terminal domain"/>
    <property type="match status" value="1"/>
</dbReference>
<comment type="catalytic activity">
    <reaction evidence="1 10">
        <text>(6R)-NADHX = (6S)-NADHX</text>
        <dbReference type="Rhea" id="RHEA:32215"/>
        <dbReference type="ChEBI" id="CHEBI:64074"/>
        <dbReference type="ChEBI" id="CHEBI:64075"/>
        <dbReference type="EC" id="5.1.99.6"/>
    </reaction>
</comment>
<dbReference type="InterPro" id="IPR036652">
    <property type="entry name" value="YjeF_N_dom_sf"/>
</dbReference>
<sequence>MRFLSKSKAKEFDLLVQEKFRVPSLILMENAGRSVAEIAMTMGASFLVVCGKGNNGGDGLVAARHLINHGRKVKILLLGEPHGDAKTNYEILKKMKARFVKKVSGAEVVIDAIFGIGLSSEVKEPYKGIIEKINSLGKPVLAIDVPSGLDATTGKILGCAIKATKTVTFVAPKNGFYKNDGPKVCGEIIVRDIGITF</sequence>
<keyword evidence="6 10" id="KW-0521">NADP</keyword>
<evidence type="ECO:0000256" key="3">
    <source>
        <dbReference type="ARBA" id="ARBA00012228"/>
    </source>
</evidence>
<protein>
    <recommendedName>
        <fullName evidence="3 10">NAD(P)H-hydrate epimerase</fullName>
        <ecNumber evidence="3 10">5.1.99.6</ecNumber>
    </recommendedName>
    <alternativeName>
        <fullName evidence="10">NAD(P)HX epimerase</fullName>
    </alternativeName>
</protein>
<feature type="binding site" evidence="10">
    <location>
        <position position="144"/>
    </location>
    <ligand>
        <name>(6S)-NADPHX</name>
        <dbReference type="ChEBI" id="CHEBI:64076"/>
    </ligand>
</feature>
<evidence type="ECO:0000256" key="8">
    <source>
        <dbReference type="ARBA" id="ARBA00023027"/>
    </source>
</evidence>
<feature type="binding site" evidence="10">
    <location>
        <begin position="115"/>
        <end position="121"/>
    </location>
    <ligand>
        <name>(6S)-NADPHX</name>
        <dbReference type="ChEBI" id="CHEBI:64076"/>
    </ligand>
</feature>
<comment type="function">
    <text evidence="10">Catalyzes the epimerization of the S- and R-forms of NAD(P)HX, a damaged form of NAD(P)H that is a result of enzymatic or heat-dependent hydration. This is a prerequisite for the S-specific NAD(P)H-hydrate dehydratase to allow the repair of both epimers of NAD(P)HX.</text>
</comment>
<dbReference type="SUPFAM" id="SSF64153">
    <property type="entry name" value="YjeF N-terminal domain-like"/>
    <property type="match status" value="1"/>
</dbReference>
<keyword evidence="4 10" id="KW-0479">Metal-binding</keyword>
<dbReference type="NCBIfam" id="TIGR00197">
    <property type="entry name" value="yjeF_nterm"/>
    <property type="match status" value="1"/>
</dbReference>
<keyword evidence="7 10" id="KW-0630">Potassium</keyword>
<feature type="binding site" evidence="10">
    <location>
        <begin position="54"/>
        <end position="58"/>
    </location>
    <ligand>
        <name>(6S)-NADPHX</name>
        <dbReference type="ChEBI" id="CHEBI:64076"/>
    </ligand>
</feature>
<dbReference type="GO" id="GO:0000166">
    <property type="term" value="F:nucleotide binding"/>
    <property type="evidence" value="ECO:0007669"/>
    <property type="project" value="UniProtKB-KW"/>
</dbReference>
<reference evidence="12 13" key="1">
    <citation type="journal article" date="2016" name="Nat. Commun.">
        <title>Thousands of microbial genomes shed light on interconnected biogeochemical processes in an aquifer system.</title>
        <authorList>
            <person name="Anantharaman K."/>
            <person name="Brown C.T."/>
            <person name="Hug L.A."/>
            <person name="Sharon I."/>
            <person name="Castelle C.J."/>
            <person name="Probst A.J."/>
            <person name="Thomas B.C."/>
            <person name="Singh A."/>
            <person name="Wilkins M.J."/>
            <person name="Karaoz U."/>
            <person name="Brodie E.L."/>
            <person name="Williams K.H."/>
            <person name="Hubbard S.S."/>
            <person name="Banfield J.F."/>
        </authorList>
    </citation>
    <scope>NUCLEOTIDE SEQUENCE [LARGE SCALE GENOMIC DNA]</scope>
</reference>
<keyword evidence="5 10" id="KW-0547">Nucleotide-binding</keyword>
<evidence type="ECO:0000256" key="1">
    <source>
        <dbReference type="ARBA" id="ARBA00000013"/>
    </source>
</evidence>
<evidence type="ECO:0000256" key="5">
    <source>
        <dbReference type="ARBA" id="ARBA00022741"/>
    </source>
</evidence>
<dbReference type="InterPro" id="IPR032976">
    <property type="entry name" value="YJEFN_prot_NAXE-like"/>
</dbReference>
<evidence type="ECO:0000313" key="13">
    <source>
        <dbReference type="Proteomes" id="UP000179242"/>
    </source>
</evidence>
<evidence type="ECO:0000256" key="6">
    <source>
        <dbReference type="ARBA" id="ARBA00022857"/>
    </source>
</evidence>
<feature type="binding site" evidence="10">
    <location>
        <position position="126"/>
    </location>
    <ligand>
        <name>(6S)-NADPHX</name>
        <dbReference type="ChEBI" id="CHEBI:64076"/>
    </ligand>
</feature>
<proteinExistence type="inferred from homology"/>
<gene>
    <name evidence="10" type="primary">nnrE</name>
    <name evidence="12" type="ORF">A2438_05205</name>
</gene>